<feature type="transmembrane region" description="Helical" evidence="2">
    <location>
        <begin position="126"/>
        <end position="146"/>
    </location>
</feature>
<evidence type="ECO:0000256" key="1">
    <source>
        <dbReference type="SAM" id="Coils"/>
    </source>
</evidence>
<dbReference type="RefSeq" id="WP_279295233.1">
    <property type="nucleotide sequence ID" value="NZ_JAOTIF010000001.1"/>
</dbReference>
<keyword evidence="2" id="KW-1133">Transmembrane helix</keyword>
<keyword evidence="4" id="KW-1185">Reference proteome</keyword>
<comment type="caution">
    <text evidence="3">The sequence shown here is derived from an EMBL/GenBank/DDBJ whole genome shotgun (WGS) entry which is preliminary data.</text>
</comment>
<evidence type="ECO:0000256" key="2">
    <source>
        <dbReference type="SAM" id="Phobius"/>
    </source>
</evidence>
<reference evidence="3" key="2">
    <citation type="submission" date="2023-04" db="EMBL/GenBank/DDBJ databases">
        <title>Paracnuella aquatica gen. nov., sp. nov., a member of the family Chitinophagaceae isolated from a hot spring.</title>
        <authorList>
            <person name="Wang C."/>
        </authorList>
    </citation>
    <scope>NUCLEOTIDE SEQUENCE</scope>
    <source>
        <strain evidence="3">LB-8</strain>
    </source>
</reference>
<protein>
    <submittedName>
        <fullName evidence="3">Uncharacterized protein</fullName>
    </submittedName>
</protein>
<name>A0A9X2XU99_9BACT</name>
<reference evidence="3" key="1">
    <citation type="submission" date="2022-09" db="EMBL/GenBank/DDBJ databases">
        <authorList>
            <person name="Yuan C."/>
            <person name="Ke Z."/>
        </authorList>
    </citation>
    <scope>NUCLEOTIDE SEQUENCE</scope>
    <source>
        <strain evidence="3">LB-8</strain>
    </source>
</reference>
<dbReference type="AlphaFoldDB" id="A0A9X2XU99"/>
<sequence>MPLFIPEESFEKKVTKEDIYREVDKFLTRLFNGDTGGLFEIEIAAAIPILENNRLISYRNPANRRTSIIDITPTGIDIVEAGGIQKYLETIEQAERERQESERLLALSTMEANEAQKKAAKDNKTFAVINMIMGVINIALLIWQLIKAAK</sequence>
<feature type="coiled-coil region" evidence="1">
    <location>
        <begin position="84"/>
        <end position="111"/>
    </location>
</feature>
<accession>A0A9X2XU99</accession>
<keyword evidence="2" id="KW-0472">Membrane</keyword>
<keyword evidence="1" id="KW-0175">Coiled coil</keyword>
<dbReference type="EMBL" id="JAOTIF010000001">
    <property type="protein sequence ID" value="MCU7547788.1"/>
    <property type="molecule type" value="Genomic_DNA"/>
</dbReference>
<organism evidence="3 4">
    <name type="scientific">Paraflavisolibacter caeni</name>
    <dbReference type="NCBI Taxonomy" id="2982496"/>
    <lineage>
        <taxon>Bacteria</taxon>
        <taxon>Pseudomonadati</taxon>
        <taxon>Bacteroidota</taxon>
        <taxon>Chitinophagia</taxon>
        <taxon>Chitinophagales</taxon>
        <taxon>Chitinophagaceae</taxon>
        <taxon>Paraflavisolibacter</taxon>
    </lineage>
</organism>
<evidence type="ECO:0000313" key="3">
    <source>
        <dbReference type="EMBL" id="MCU7547788.1"/>
    </source>
</evidence>
<evidence type="ECO:0000313" key="4">
    <source>
        <dbReference type="Proteomes" id="UP001155483"/>
    </source>
</evidence>
<proteinExistence type="predicted"/>
<keyword evidence="2" id="KW-0812">Transmembrane</keyword>
<gene>
    <name evidence="3" type="ORF">OCK74_01620</name>
</gene>
<dbReference type="Proteomes" id="UP001155483">
    <property type="component" value="Unassembled WGS sequence"/>
</dbReference>